<evidence type="ECO:0000313" key="4">
    <source>
        <dbReference type="Proteomes" id="UP000248340"/>
    </source>
</evidence>
<dbReference type="VEuPathDB" id="FungiDB:BO82DRAFT_396593"/>
<proteinExistence type="predicted"/>
<protein>
    <submittedName>
        <fullName evidence="3">Uncharacterized protein</fullName>
    </submittedName>
</protein>
<feature type="compositionally biased region" description="Basic and acidic residues" evidence="1">
    <location>
        <begin position="281"/>
        <end position="305"/>
    </location>
</feature>
<reference evidence="3 4" key="1">
    <citation type="submission" date="2016-12" db="EMBL/GenBank/DDBJ databases">
        <title>The genomes of Aspergillus section Nigri reveals drivers in fungal speciation.</title>
        <authorList>
            <consortium name="DOE Joint Genome Institute"/>
            <person name="Vesth T.C."/>
            <person name="Nybo J."/>
            <person name="Theobald S."/>
            <person name="Brandl J."/>
            <person name="Frisvad J.C."/>
            <person name="Nielsen K.F."/>
            <person name="Lyhne E.K."/>
            <person name="Kogle M.E."/>
            <person name="Kuo A."/>
            <person name="Riley R."/>
            <person name="Clum A."/>
            <person name="Nolan M."/>
            <person name="Lipzen A."/>
            <person name="Salamov A."/>
            <person name="Henrissat B."/>
            <person name="Wiebenga A."/>
            <person name="De Vries R.P."/>
            <person name="Grigoriev I.V."/>
            <person name="Mortensen U.H."/>
            <person name="Andersen M.R."/>
            <person name="Baker S.E."/>
        </authorList>
    </citation>
    <scope>NUCLEOTIDE SEQUENCE [LARGE SCALE GENOMIC DNA]</scope>
    <source>
        <strain evidence="3 4">CBS 121591</strain>
    </source>
</reference>
<evidence type="ECO:0000256" key="1">
    <source>
        <dbReference type="SAM" id="MobiDB-lite"/>
    </source>
</evidence>
<dbReference type="RefSeq" id="XP_025485992.1">
    <property type="nucleotide sequence ID" value="XM_025638852.1"/>
</dbReference>
<feature type="compositionally biased region" description="Basic residues" evidence="1">
    <location>
        <begin position="349"/>
        <end position="358"/>
    </location>
</feature>
<feature type="transmembrane region" description="Helical" evidence="2">
    <location>
        <begin position="210"/>
        <end position="235"/>
    </location>
</feature>
<feature type="compositionally biased region" description="Polar residues" evidence="1">
    <location>
        <begin position="256"/>
        <end position="266"/>
    </location>
</feature>
<organism evidence="3 4">
    <name type="scientific">Aspergillus uvarum CBS 121591</name>
    <dbReference type="NCBI Taxonomy" id="1448315"/>
    <lineage>
        <taxon>Eukaryota</taxon>
        <taxon>Fungi</taxon>
        <taxon>Dikarya</taxon>
        <taxon>Ascomycota</taxon>
        <taxon>Pezizomycotina</taxon>
        <taxon>Eurotiomycetes</taxon>
        <taxon>Eurotiomycetidae</taxon>
        <taxon>Eurotiales</taxon>
        <taxon>Aspergillaceae</taxon>
        <taxon>Aspergillus</taxon>
        <taxon>Aspergillus subgen. Circumdati</taxon>
    </lineage>
</organism>
<evidence type="ECO:0000256" key="2">
    <source>
        <dbReference type="SAM" id="Phobius"/>
    </source>
</evidence>
<sequence>MDFNDISQWLSGQQAPGVPLTKVFSQYVTVPEAVRIFEQFQSKWIPNGQVLWSGIPFDKAQAWAEKNNLQTLTTAMGPLMDKNNPECPGIGKSKNQWSRYIHGASAIFAWHIARFEKVILLSSPPPQRLHPTGLSNYQSIEEPIIQGLLGHCAVQKIINIHPTVPGGEKCPYEIWPDDETFKWTKQFGMKYTSKRWSVSLVSPDSLPPPILWSILLVILARFTVFSSACILFTVINRTLRQENGASKRCQLRPDSNDTGGSVLTMRSSRKKSLGIYQRNKINFDKSARDTTQKEAQKKRTAEEIQPRVQEGAQKKPSAKGKRRTKVQKKALKKRKAKKIRTKAQERGQKKPNAKKKTGVKAQKEAKKVQSEEH</sequence>
<keyword evidence="4" id="KW-1185">Reference proteome</keyword>
<gene>
    <name evidence="3" type="ORF">BO82DRAFT_396593</name>
</gene>
<dbReference type="AlphaFoldDB" id="A0A319D736"/>
<keyword evidence="2" id="KW-0472">Membrane</keyword>
<keyword evidence="2" id="KW-1133">Transmembrane helix</keyword>
<feature type="compositionally biased region" description="Basic residues" evidence="1">
    <location>
        <begin position="316"/>
        <end position="341"/>
    </location>
</feature>
<feature type="region of interest" description="Disordered" evidence="1">
    <location>
        <begin position="244"/>
        <end position="373"/>
    </location>
</feature>
<evidence type="ECO:0000313" key="3">
    <source>
        <dbReference type="EMBL" id="PYH75792.1"/>
    </source>
</evidence>
<dbReference type="Proteomes" id="UP000248340">
    <property type="component" value="Unassembled WGS sequence"/>
</dbReference>
<name>A0A319D736_9EURO</name>
<dbReference type="OrthoDB" id="5232980at2759"/>
<keyword evidence="2" id="KW-0812">Transmembrane</keyword>
<dbReference type="STRING" id="1448315.A0A319D736"/>
<dbReference type="EMBL" id="KZ821777">
    <property type="protein sequence ID" value="PYH75792.1"/>
    <property type="molecule type" value="Genomic_DNA"/>
</dbReference>
<dbReference type="GeneID" id="37141594"/>
<accession>A0A319D736</accession>
<feature type="compositionally biased region" description="Basic and acidic residues" evidence="1">
    <location>
        <begin position="361"/>
        <end position="373"/>
    </location>
</feature>